<name>A0ABP4P4K9_9ACTN</name>
<dbReference type="CDD" id="cd00146">
    <property type="entry name" value="PKD"/>
    <property type="match status" value="1"/>
</dbReference>
<evidence type="ECO:0008006" key="4">
    <source>
        <dbReference type="Google" id="ProtNLM"/>
    </source>
</evidence>
<gene>
    <name evidence="2" type="ORF">GCM10009827_114470</name>
</gene>
<protein>
    <recommendedName>
        <fullName evidence="4">PKD domain-containing protein</fullName>
    </recommendedName>
</protein>
<dbReference type="EMBL" id="BAAAQD010000050">
    <property type="protein sequence ID" value="GAA1573664.1"/>
    <property type="molecule type" value="Genomic_DNA"/>
</dbReference>
<keyword evidence="3" id="KW-1185">Reference proteome</keyword>
<sequence>MRLSRSRRVLAGALAGAVVVATLSFSETAAQADPGDRPIAFTSSSTGYPADRCNTDLGPAHLVMDNISAGAEMSGTATMAGRGSNDFYFELKFVDNSYSVVEDLANVGYQRVQGVYTTVDFSFTAPVAGKLVGCRSAEVDEAGVSGPAGKVTGTVKGDGGPSATPAITVTGTSVALKAVDIAPNTGLISWDVYAEGAAEPVAERDGVEATVDGLAPGRYEVKLSFCTLSPPLHCGFATGTFTITAPVDFEVVEIPGRALSRRLVVSSPAVDTSYTWSVNGTPLGESGPSVVWNAPLPGTYEIAMTATKNGTGRTVRRQVTVGYRIDVVDTLANGLMKGLVADPKAPCDGDRTVLTVTSDIGIWATLRTSASPALTNPPVPGGTAELGLLPPNGVATWTGGCFNKAGQSFWVDADIADRRALAATALAGFLSSVSGGRIDVNAMARAMTYWESVSEWPLPNTRAAIDEMVRIAQGKGKIAVAGGYLYAALTLEPEATRLREFLFATVGAVPGIGDLAQLAEEATKAWLGLGADPYKLGDRATEEQLKRRKANVEERLPDQEQNVLDATTKKAEKDLRLKEIDDDIKAVGKDLDARKAERAALVCPPKVQQCLIRQRQLDGEIQRLTAKLKNLVEKAHPPALERATKAATKLLEEEKALAAMTKAIKVLGTVVQLLNQLAMNAELAIRLMQGQRKGTMEFRTGI</sequence>
<reference evidence="3" key="1">
    <citation type="journal article" date="2019" name="Int. J. Syst. Evol. Microbiol.">
        <title>The Global Catalogue of Microorganisms (GCM) 10K type strain sequencing project: providing services to taxonomists for standard genome sequencing and annotation.</title>
        <authorList>
            <consortium name="The Broad Institute Genomics Platform"/>
            <consortium name="The Broad Institute Genome Sequencing Center for Infectious Disease"/>
            <person name="Wu L."/>
            <person name="Ma J."/>
        </authorList>
    </citation>
    <scope>NUCLEOTIDE SEQUENCE [LARGE SCALE GENOMIC DNA]</scope>
    <source>
        <strain evidence="3">JCM 15933</strain>
    </source>
</reference>
<evidence type="ECO:0000313" key="3">
    <source>
        <dbReference type="Proteomes" id="UP001501470"/>
    </source>
</evidence>
<feature type="signal peptide" evidence="1">
    <location>
        <begin position="1"/>
        <end position="32"/>
    </location>
</feature>
<proteinExistence type="predicted"/>
<evidence type="ECO:0000313" key="2">
    <source>
        <dbReference type="EMBL" id="GAA1573664.1"/>
    </source>
</evidence>
<organism evidence="2 3">
    <name type="scientific">Dactylosporangium maewongense</name>
    <dbReference type="NCBI Taxonomy" id="634393"/>
    <lineage>
        <taxon>Bacteria</taxon>
        <taxon>Bacillati</taxon>
        <taxon>Actinomycetota</taxon>
        <taxon>Actinomycetes</taxon>
        <taxon>Micromonosporales</taxon>
        <taxon>Micromonosporaceae</taxon>
        <taxon>Dactylosporangium</taxon>
    </lineage>
</organism>
<evidence type="ECO:0000256" key="1">
    <source>
        <dbReference type="SAM" id="SignalP"/>
    </source>
</evidence>
<feature type="chain" id="PRO_5045904686" description="PKD domain-containing protein" evidence="1">
    <location>
        <begin position="33"/>
        <end position="702"/>
    </location>
</feature>
<keyword evidence="1" id="KW-0732">Signal</keyword>
<dbReference type="Proteomes" id="UP001501470">
    <property type="component" value="Unassembled WGS sequence"/>
</dbReference>
<accession>A0ABP4P4K9</accession>
<comment type="caution">
    <text evidence="2">The sequence shown here is derived from an EMBL/GenBank/DDBJ whole genome shotgun (WGS) entry which is preliminary data.</text>
</comment>